<evidence type="ECO:0000313" key="2">
    <source>
        <dbReference type="Proteomes" id="UP000034054"/>
    </source>
</evidence>
<name>A0A0G2AIU3_9BACT</name>
<protein>
    <submittedName>
        <fullName evidence="1">Cadidate carboxyvinyl-carboxyphosphonate phosphorylmutase (Carboxyphosphonoenolpyruvate phosphonomutase)</fullName>
    </submittedName>
</protein>
<dbReference type="CDD" id="cd00377">
    <property type="entry name" value="ICL_PEPM"/>
    <property type="match status" value="1"/>
</dbReference>
<dbReference type="AlphaFoldDB" id="A0A0G2AIU3"/>
<sequence>MPNKGIVLRELMFGKEIFIRPSIACALHAKIAERLGFKALGISGANTSGHILGIPDAGLITLTEVADNARRICSAVNIPVMVDCDTGFGNAINVRRTVEAVIRAGAAGLFIEDQVAPKRCGFVKGKEILPLDEALGKYRAAIDARNELDPDVIIMARTDARGAVGGGLDECVARLRAYKRVGVDVLYAEALQSMDEVRAVRAEVEGPLFVTTRAIQPPPALHELQDAGICMAIVHPARAGSIAIWDLLHIAKEKGRSAALAHTAKSNNHPLSGLGVFTLLGLPRVQEWEEK</sequence>
<dbReference type="Proteomes" id="UP000034054">
    <property type="component" value="Unassembled WGS sequence"/>
</dbReference>
<accession>A0A0G2AIU3</accession>
<evidence type="ECO:0000313" key="1">
    <source>
        <dbReference type="EMBL" id="KKW32529.1"/>
    </source>
</evidence>
<keyword evidence="1" id="KW-0670">Pyruvate</keyword>
<dbReference type="Pfam" id="PF13714">
    <property type="entry name" value="PEP_mutase"/>
    <property type="match status" value="1"/>
</dbReference>
<proteinExistence type="predicted"/>
<dbReference type="InterPro" id="IPR015813">
    <property type="entry name" value="Pyrv/PenolPyrv_kinase-like_dom"/>
</dbReference>
<dbReference type="InterPro" id="IPR040442">
    <property type="entry name" value="Pyrv_kinase-like_dom_sf"/>
</dbReference>
<dbReference type="GO" id="GO:0016833">
    <property type="term" value="F:oxo-acid-lyase activity"/>
    <property type="evidence" value="ECO:0007669"/>
    <property type="project" value="UniProtKB-ARBA"/>
</dbReference>
<organism evidence="1 2">
    <name type="scientific">Candidatus Uhrbacteria bacterium GW2011_GWA2_52_8d</name>
    <dbReference type="NCBI Taxonomy" id="1618979"/>
    <lineage>
        <taxon>Bacteria</taxon>
        <taxon>Candidatus Uhriibacteriota</taxon>
    </lineage>
</organism>
<gene>
    <name evidence="1" type="ORF">UY76_C0025G0003</name>
</gene>
<reference evidence="1 2" key="1">
    <citation type="journal article" date="2015" name="Nature">
        <title>rRNA introns, odd ribosomes, and small enigmatic genomes across a large radiation of phyla.</title>
        <authorList>
            <person name="Brown C.T."/>
            <person name="Hug L.A."/>
            <person name="Thomas B.C."/>
            <person name="Sharon I."/>
            <person name="Castelle C.J."/>
            <person name="Singh A."/>
            <person name="Wilkins M.J."/>
            <person name="Williams K.H."/>
            <person name="Banfield J.F."/>
        </authorList>
    </citation>
    <scope>NUCLEOTIDE SEQUENCE [LARGE SCALE GENOMIC DNA]</scope>
</reference>
<dbReference type="InterPro" id="IPR039556">
    <property type="entry name" value="ICL/PEPM"/>
</dbReference>
<dbReference type="PANTHER" id="PTHR42905">
    <property type="entry name" value="PHOSPHOENOLPYRUVATE CARBOXYLASE"/>
    <property type="match status" value="1"/>
</dbReference>
<comment type="caution">
    <text evidence="1">The sequence shown here is derived from an EMBL/GenBank/DDBJ whole genome shotgun (WGS) entry which is preliminary data.</text>
</comment>
<dbReference type="SUPFAM" id="SSF51621">
    <property type="entry name" value="Phosphoenolpyruvate/pyruvate domain"/>
    <property type="match status" value="1"/>
</dbReference>
<dbReference type="Gene3D" id="3.20.20.60">
    <property type="entry name" value="Phosphoenolpyruvate-binding domains"/>
    <property type="match status" value="1"/>
</dbReference>
<dbReference type="EMBL" id="LCRH01000025">
    <property type="protein sequence ID" value="KKW32529.1"/>
    <property type="molecule type" value="Genomic_DNA"/>
</dbReference>
<dbReference type="PANTHER" id="PTHR42905:SF5">
    <property type="entry name" value="CARBOXYVINYL-CARBOXYPHOSPHONATE PHOSPHORYLMUTASE, CHLOROPLASTIC"/>
    <property type="match status" value="1"/>
</dbReference>